<keyword evidence="3" id="KW-1185">Reference proteome</keyword>
<keyword evidence="1" id="KW-0472">Membrane</keyword>
<dbReference type="EMBL" id="NBYY01000028">
    <property type="protein sequence ID" value="PCS22047.1"/>
    <property type="molecule type" value="Genomic_DNA"/>
</dbReference>
<evidence type="ECO:0000313" key="3">
    <source>
        <dbReference type="Proteomes" id="UP000219020"/>
    </source>
</evidence>
<dbReference type="AlphaFoldDB" id="A0A2A5T1K8"/>
<proteinExistence type="predicted"/>
<comment type="caution">
    <text evidence="2">The sequence shown here is derived from an EMBL/GenBank/DDBJ whole genome shotgun (WGS) entry which is preliminary data.</text>
</comment>
<accession>A0A2A5T1K8</accession>
<evidence type="ECO:0000256" key="1">
    <source>
        <dbReference type="SAM" id="Phobius"/>
    </source>
</evidence>
<protein>
    <submittedName>
        <fullName evidence="2">Uncharacterized protein</fullName>
    </submittedName>
</protein>
<evidence type="ECO:0000313" key="2">
    <source>
        <dbReference type="EMBL" id="PCS22047.1"/>
    </source>
</evidence>
<keyword evidence="1" id="KW-1133">Transmembrane helix</keyword>
<name>A0A2A5T1K8_9GAMM</name>
<organism evidence="2 3">
    <name type="scientific">Candidatus Enterovibrio escicola</name>
    <dbReference type="NCBI Taxonomy" id="1927127"/>
    <lineage>
        <taxon>Bacteria</taxon>
        <taxon>Pseudomonadati</taxon>
        <taxon>Pseudomonadota</taxon>
        <taxon>Gammaproteobacteria</taxon>
        <taxon>Vibrionales</taxon>
        <taxon>Vibrionaceae</taxon>
        <taxon>Enterovibrio</taxon>
    </lineage>
</organism>
<sequence>MQKQNTIIDCLTLSFVLAMVAGGISIRSKSPSPTQGFYEKGLAEKLLINLMRTQGLNEVTTVHFTADTGIKGLQVSMHQCNGYLAILVMPDGDELSGLWQKLANQVGYTTKYLFDGVIYNSFPRTVFWMKTTLYSLARKITTQAVLYPGPALAIAHPKHCEKAENIPFNHIVF</sequence>
<dbReference type="RefSeq" id="WP_097356990.1">
    <property type="nucleotide sequence ID" value="NZ_CAWNJE010000037.1"/>
</dbReference>
<feature type="transmembrane region" description="Helical" evidence="1">
    <location>
        <begin position="7"/>
        <end position="26"/>
    </location>
</feature>
<keyword evidence="1" id="KW-0812">Transmembrane</keyword>
<gene>
    <name evidence="2" type="ORF">BTN49_2512</name>
</gene>
<reference evidence="3" key="1">
    <citation type="submission" date="2017-04" db="EMBL/GenBank/DDBJ databases">
        <title>Genome evolution of the luminous symbionts of deep sea anglerfish.</title>
        <authorList>
            <person name="Hendry T.A."/>
        </authorList>
    </citation>
    <scope>NUCLEOTIDE SEQUENCE [LARGE SCALE GENOMIC DNA]</scope>
</reference>
<dbReference type="Proteomes" id="UP000219020">
    <property type="component" value="Unassembled WGS sequence"/>
</dbReference>
<dbReference type="OrthoDB" id="5917521at2"/>